<dbReference type="Proteomes" id="UP000004791">
    <property type="component" value="Segment"/>
</dbReference>
<reference evidence="2 3" key="1">
    <citation type="journal article" date="2012" name="J. Virol.">
        <title>Sequence and structural characterization of great salt lake bacteriophage CW02, a member of the T7-like supergroup.</title>
        <authorList>
            <person name="Shen P.S."/>
            <person name="Domek M.J."/>
            <person name="Sanz-Garcia E."/>
            <person name="Makaju A."/>
            <person name="Taylor R.M."/>
            <person name="Hoggan R."/>
            <person name="Culumber M.D."/>
            <person name="Oberg C.J."/>
            <person name="Breakwell D.P."/>
            <person name="Prince J.T."/>
            <person name="Belnap D.M."/>
        </authorList>
    </citation>
    <scope>NUCLEOTIDE SEQUENCE [LARGE SCALE GENOMIC DNA]</scope>
</reference>
<dbReference type="EMBL" id="JQ446452">
    <property type="protein sequence ID" value="AFE86227.1"/>
    <property type="molecule type" value="Genomic_DNA"/>
</dbReference>
<keyword evidence="3" id="KW-1185">Reference proteome</keyword>
<proteinExistence type="predicted"/>
<accession>H9D1I5</accession>
<evidence type="ECO:0000313" key="2">
    <source>
        <dbReference type="EMBL" id="AFE86227.1"/>
    </source>
</evidence>
<name>H9D1I5_9CAUD</name>
<protein>
    <submittedName>
        <fullName evidence="2">Uncharacterized protein</fullName>
    </submittedName>
</protein>
<dbReference type="RefSeq" id="YP_007010572.1">
    <property type="nucleotide sequence ID" value="NC_019540.1"/>
</dbReference>
<evidence type="ECO:0000256" key="1">
    <source>
        <dbReference type="SAM" id="Phobius"/>
    </source>
</evidence>
<feature type="transmembrane region" description="Helical" evidence="1">
    <location>
        <begin position="6"/>
        <end position="24"/>
    </location>
</feature>
<organism evidence="2 3">
    <name type="scientific">Salinivibrio phage CW02</name>
    <dbReference type="NCBI Taxonomy" id="1161935"/>
    <lineage>
        <taxon>Viruses</taxon>
        <taxon>Duplodnaviria</taxon>
        <taxon>Heunggongvirae</taxon>
        <taxon>Uroviricota</taxon>
        <taxon>Caudoviricetes</taxon>
        <taxon>Zobellviridae</taxon>
        <taxon>Salinovirus</taxon>
        <taxon>Salinovirus utanense</taxon>
    </lineage>
</organism>
<evidence type="ECO:0000313" key="3">
    <source>
        <dbReference type="Proteomes" id="UP000004791"/>
    </source>
</evidence>
<sequence>METYLIVLYFVVGFIVASTLVYLDPPKGGLDGKTEWFLFFVNFLAFVLIWPVGVNTILILAVISKGRER</sequence>
<dbReference type="KEGG" id="vg:14016686"/>
<feature type="transmembrane region" description="Helical" evidence="1">
    <location>
        <begin position="36"/>
        <end position="63"/>
    </location>
</feature>
<dbReference type="GeneID" id="14016686"/>
<keyword evidence="1" id="KW-0472">Membrane</keyword>
<keyword evidence="1" id="KW-1133">Transmembrane helix</keyword>
<keyword evidence="1" id="KW-0812">Transmembrane</keyword>